<organism evidence="2">
    <name type="scientific">marine sediment metagenome</name>
    <dbReference type="NCBI Taxonomy" id="412755"/>
    <lineage>
        <taxon>unclassified sequences</taxon>
        <taxon>metagenomes</taxon>
        <taxon>ecological metagenomes</taxon>
    </lineage>
</organism>
<proteinExistence type="predicted"/>
<dbReference type="EMBL" id="BARV01044089">
    <property type="protein sequence ID" value="GAI69035.1"/>
    <property type="molecule type" value="Genomic_DNA"/>
</dbReference>
<name>X1S0S1_9ZZZZ</name>
<dbReference type="AlphaFoldDB" id="X1S0S1"/>
<feature type="transmembrane region" description="Helical" evidence="1">
    <location>
        <begin position="12"/>
        <end position="32"/>
    </location>
</feature>
<keyword evidence="1" id="KW-0472">Membrane</keyword>
<evidence type="ECO:0000256" key="1">
    <source>
        <dbReference type="SAM" id="Phobius"/>
    </source>
</evidence>
<accession>X1S0S1</accession>
<protein>
    <submittedName>
        <fullName evidence="2">Uncharacterized protein</fullName>
    </submittedName>
</protein>
<evidence type="ECO:0000313" key="2">
    <source>
        <dbReference type="EMBL" id="GAI69035.1"/>
    </source>
</evidence>
<gene>
    <name evidence="2" type="ORF">S06H3_65459</name>
</gene>
<comment type="caution">
    <text evidence="2">The sequence shown here is derived from an EMBL/GenBank/DDBJ whole genome shotgun (WGS) entry which is preliminary data.</text>
</comment>
<keyword evidence="1" id="KW-0812">Transmembrane</keyword>
<reference evidence="2" key="1">
    <citation type="journal article" date="2014" name="Front. Microbiol.">
        <title>High frequency of phylogenetically diverse reductive dehalogenase-homologous genes in deep subseafloor sedimentary metagenomes.</title>
        <authorList>
            <person name="Kawai M."/>
            <person name="Futagami T."/>
            <person name="Toyoda A."/>
            <person name="Takaki Y."/>
            <person name="Nishi S."/>
            <person name="Hori S."/>
            <person name="Arai W."/>
            <person name="Tsubouchi T."/>
            <person name="Morono Y."/>
            <person name="Uchiyama I."/>
            <person name="Ito T."/>
            <person name="Fujiyama A."/>
            <person name="Inagaki F."/>
            <person name="Takami H."/>
        </authorList>
    </citation>
    <scope>NUCLEOTIDE SEQUENCE</scope>
    <source>
        <strain evidence="2">Expedition CK06-06</strain>
    </source>
</reference>
<feature type="non-terminal residue" evidence="2">
    <location>
        <position position="41"/>
    </location>
</feature>
<keyword evidence="1" id="KW-1133">Transmembrane helix</keyword>
<sequence>MEFKIAKLDKMAIVVSIAATVFLIGLSIFFIIKVPFGWAFA</sequence>